<name>A0A2P2NPL1_RHIMU</name>
<proteinExistence type="predicted"/>
<sequence length="41" mass="4941">MYNLYLDRSLVFISLSHAPTPQKQRLDKFCILHKHKLNSHF</sequence>
<reference evidence="1" key="1">
    <citation type="submission" date="2018-02" db="EMBL/GenBank/DDBJ databases">
        <title>Rhizophora mucronata_Transcriptome.</title>
        <authorList>
            <person name="Meera S.P."/>
            <person name="Sreeshan A."/>
            <person name="Augustine A."/>
        </authorList>
    </citation>
    <scope>NUCLEOTIDE SEQUENCE</scope>
    <source>
        <tissue evidence="1">Leaf</tissue>
    </source>
</reference>
<evidence type="ECO:0000313" key="1">
    <source>
        <dbReference type="EMBL" id="MBX44439.1"/>
    </source>
</evidence>
<protein>
    <submittedName>
        <fullName evidence="1">Uncharacterized protein</fullName>
    </submittedName>
</protein>
<dbReference type="AlphaFoldDB" id="A0A2P2NPL1"/>
<dbReference type="EMBL" id="GGEC01063955">
    <property type="protein sequence ID" value="MBX44439.1"/>
    <property type="molecule type" value="Transcribed_RNA"/>
</dbReference>
<accession>A0A2P2NPL1</accession>
<organism evidence="1">
    <name type="scientific">Rhizophora mucronata</name>
    <name type="common">Asiatic mangrove</name>
    <dbReference type="NCBI Taxonomy" id="61149"/>
    <lineage>
        <taxon>Eukaryota</taxon>
        <taxon>Viridiplantae</taxon>
        <taxon>Streptophyta</taxon>
        <taxon>Embryophyta</taxon>
        <taxon>Tracheophyta</taxon>
        <taxon>Spermatophyta</taxon>
        <taxon>Magnoliopsida</taxon>
        <taxon>eudicotyledons</taxon>
        <taxon>Gunneridae</taxon>
        <taxon>Pentapetalae</taxon>
        <taxon>rosids</taxon>
        <taxon>fabids</taxon>
        <taxon>Malpighiales</taxon>
        <taxon>Rhizophoraceae</taxon>
        <taxon>Rhizophora</taxon>
    </lineage>
</organism>